<dbReference type="Proteomes" id="UP000282125">
    <property type="component" value="Unassembled WGS sequence"/>
</dbReference>
<keyword evidence="1" id="KW-0560">Oxidoreductase</keyword>
<evidence type="ECO:0000256" key="2">
    <source>
        <dbReference type="SAM" id="MobiDB-lite"/>
    </source>
</evidence>
<dbReference type="SUPFAM" id="SSF52218">
    <property type="entry name" value="Flavoproteins"/>
    <property type="match status" value="1"/>
</dbReference>
<accession>A0A3P3DR51</accession>
<dbReference type="PANTHER" id="PTHR10204">
    <property type="entry name" value="NAD P H OXIDOREDUCTASE-RELATED"/>
    <property type="match status" value="1"/>
</dbReference>
<reference evidence="3 4" key="1">
    <citation type="submission" date="2018-11" db="EMBL/GenBank/DDBJ databases">
        <title>Gemmobacter sp. nov., YIM 102744-1 draft genome.</title>
        <authorList>
            <person name="Li G."/>
            <person name="Jiang Y."/>
        </authorList>
    </citation>
    <scope>NUCLEOTIDE SEQUENCE [LARGE SCALE GENOMIC DNA]</scope>
    <source>
        <strain evidence="3 4">YIM 102744-1</strain>
    </source>
</reference>
<gene>
    <name evidence="3" type="ORF">EG244_06980</name>
</gene>
<evidence type="ECO:0000256" key="1">
    <source>
        <dbReference type="ARBA" id="ARBA00023002"/>
    </source>
</evidence>
<name>A0A3P3DR51_9RHOB</name>
<comment type="caution">
    <text evidence="3">The sequence shown here is derived from an EMBL/GenBank/DDBJ whole genome shotgun (WGS) entry which is preliminary data.</text>
</comment>
<dbReference type="RefSeq" id="WP_124964295.1">
    <property type="nucleotide sequence ID" value="NZ_RRAZ01000008.1"/>
</dbReference>
<dbReference type="InterPro" id="IPR029039">
    <property type="entry name" value="Flavoprotein-like_sf"/>
</dbReference>
<feature type="region of interest" description="Disordered" evidence="2">
    <location>
        <begin position="88"/>
        <end position="111"/>
    </location>
</feature>
<dbReference type="InterPro" id="IPR051545">
    <property type="entry name" value="NAD(P)H_dehydrogenase_qn"/>
</dbReference>
<organism evidence="3 4">
    <name type="scientific">Falsigemmobacter faecalis</name>
    <dbReference type="NCBI Taxonomy" id="2488730"/>
    <lineage>
        <taxon>Bacteria</taxon>
        <taxon>Pseudomonadati</taxon>
        <taxon>Pseudomonadota</taxon>
        <taxon>Alphaproteobacteria</taxon>
        <taxon>Rhodobacterales</taxon>
        <taxon>Paracoccaceae</taxon>
        <taxon>Falsigemmobacter</taxon>
    </lineage>
</organism>
<proteinExistence type="predicted"/>
<keyword evidence="4" id="KW-1185">Reference proteome</keyword>
<dbReference type="EMBL" id="RRAZ01000008">
    <property type="protein sequence ID" value="RRH76156.1"/>
    <property type="molecule type" value="Genomic_DNA"/>
</dbReference>
<evidence type="ECO:0000313" key="4">
    <source>
        <dbReference type="Proteomes" id="UP000282125"/>
    </source>
</evidence>
<dbReference type="Gene3D" id="3.40.50.360">
    <property type="match status" value="1"/>
</dbReference>
<dbReference type="PANTHER" id="PTHR10204:SF33">
    <property type="entry name" value="RIBOSYLDIHYDRONICOTINAMIDE DEHYDROGENASE [QUINONE]"/>
    <property type="match status" value="1"/>
</dbReference>
<dbReference type="GO" id="GO:0005829">
    <property type="term" value="C:cytosol"/>
    <property type="evidence" value="ECO:0007669"/>
    <property type="project" value="TreeGrafter"/>
</dbReference>
<protein>
    <submittedName>
        <fullName evidence="3">Uncharacterized protein</fullName>
    </submittedName>
</protein>
<dbReference type="GO" id="GO:0003955">
    <property type="term" value="F:NAD(P)H dehydrogenase (quinone) activity"/>
    <property type="evidence" value="ECO:0007669"/>
    <property type="project" value="TreeGrafter"/>
</dbReference>
<sequence>MPNGEMEIILWPIRNGILRFTGFDVLPPQISYSVNYRSEAERQAMISDWERRLEGLFDGAPIPFNGRDDYLNDWRLKPGIAPLAVGQMRAQPAVTGPERPAQKAPAGDEPD</sequence>
<dbReference type="AlphaFoldDB" id="A0A3P3DR51"/>
<evidence type="ECO:0000313" key="3">
    <source>
        <dbReference type="EMBL" id="RRH76156.1"/>
    </source>
</evidence>
<dbReference type="OrthoDB" id="9816387at2"/>